<evidence type="ECO:0000313" key="2">
    <source>
        <dbReference type="EMBL" id="ORA05792.1"/>
    </source>
</evidence>
<gene>
    <name evidence="2" type="ORF">BST17_08530</name>
</gene>
<evidence type="ECO:0000313" key="3">
    <source>
        <dbReference type="Proteomes" id="UP000192366"/>
    </source>
</evidence>
<evidence type="ECO:0000256" key="1">
    <source>
        <dbReference type="SAM" id="MobiDB-lite"/>
    </source>
</evidence>
<sequence>MTVVTGVVLDVTGRKDSREWKAWSPVYREGTNGSVVTYREQDVHVVAGNLTATLEPGPCLIQNPDGDQWLVTVPETDTTLWPLIQAAVQIPPETTEEKLFAAVEEYFDQHPVDVGPKGEPGEPGAPGEDGEDGESAYEVAVANGFVGSQSAWLASLVGPQGEQGEQGIQGPPGADGSGSGDMTKAVYDPSNVNGNAFSQDNMVSGTTNKNFTAANQTKLNGIEALADVTDAANVAAAGAQMTSERNANNGYAGLDSAGLIPSALLPSYVDDVIEAANFAALTGGVAGKIYVTLDNNKTYRWSGSAFVEISASPGSTDAVPEGSTNLYYTQARADARVAAAAATGTGNLVRATSPTLVTPALGTPTSGNLANCTFPTLNQNTSGNAATATALQTARNINGVSFNGTANIILAPQSVAVTNTAAPSIALTSPFATLTDSGLAQAVTSVTVTGSPAEGYRLTLKFKDDGTSRAITLGSSFRAMGVTIPAATTAGKWLVLGCLYSGTDSIWDVLAVAVQA</sequence>
<accession>A0A1W9Z0T7</accession>
<feature type="region of interest" description="Disordered" evidence="1">
    <location>
        <begin position="158"/>
        <end position="201"/>
    </location>
</feature>
<protein>
    <recommendedName>
        <fullName evidence="4">Minor tail protein</fullName>
    </recommendedName>
</protein>
<feature type="region of interest" description="Disordered" evidence="1">
    <location>
        <begin position="110"/>
        <end position="134"/>
    </location>
</feature>
<dbReference type="RefSeq" id="WP_083057050.1">
    <property type="nucleotide sequence ID" value="NZ_JACKVM010000014.1"/>
</dbReference>
<dbReference type="Proteomes" id="UP000192366">
    <property type="component" value="Unassembled WGS sequence"/>
</dbReference>
<organism evidence="2 3">
    <name type="scientific">Mycolicibacterium bacteremicum</name>
    <name type="common">Mycobacterium bacteremicum</name>
    <dbReference type="NCBI Taxonomy" id="564198"/>
    <lineage>
        <taxon>Bacteria</taxon>
        <taxon>Bacillati</taxon>
        <taxon>Actinomycetota</taxon>
        <taxon>Actinomycetes</taxon>
        <taxon>Mycobacteriales</taxon>
        <taxon>Mycobacteriaceae</taxon>
        <taxon>Mycolicibacterium</taxon>
    </lineage>
</organism>
<feature type="compositionally biased region" description="Polar residues" evidence="1">
    <location>
        <begin position="190"/>
        <end position="201"/>
    </location>
</feature>
<name>A0A1W9Z0T7_MYCBA</name>
<comment type="caution">
    <text evidence="2">The sequence shown here is derived from an EMBL/GenBank/DDBJ whole genome shotgun (WGS) entry which is preliminary data.</text>
</comment>
<dbReference type="EMBL" id="MVHJ01000005">
    <property type="protein sequence ID" value="ORA05792.1"/>
    <property type="molecule type" value="Genomic_DNA"/>
</dbReference>
<reference evidence="2 3" key="1">
    <citation type="submission" date="2017-02" db="EMBL/GenBank/DDBJ databases">
        <title>The new phylogeny of genus Mycobacterium.</title>
        <authorList>
            <person name="Tortoli E."/>
            <person name="Trovato A."/>
            <person name="Cirillo D.M."/>
        </authorList>
    </citation>
    <scope>NUCLEOTIDE SEQUENCE [LARGE SCALE GENOMIC DNA]</scope>
    <source>
        <strain evidence="2 3">DSM 45578</strain>
    </source>
</reference>
<dbReference type="Gene3D" id="1.20.5.320">
    <property type="entry name" value="6-Phosphogluconate Dehydrogenase, domain 3"/>
    <property type="match status" value="2"/>
</dbReference>
<proteinExistence type="predicted"/>
<dbReference type="OrthoDB" id="4645434at2"/>
<dbReference type="AlphaFoldDB" id="A0A1W9Z0T7"/>
<evidence type="ECO:0008006" key="4">
    <source>
        <dbReference type="Google" id="ProtNLM"/>
    </source>
</evidence>
<keyword evidence="3" id="KW-1185">Reference proteome</keyword>
<feature type="compositionally biased region" description="Low complexity" evidence="1">
    <location>
        <begin position="158"/>
        <end position="172"/>
    </location>
</feature>
<dbReference type="STRING" id="564198.BST17_08530"/>